<feature type="domain" description="Glycosyl transferase family 1" evidence="1">
    <location>
        <begin position="184"/>
        <end position="352"/>
    </location>
</feature>
<dbReference type="CDD" id="cd03801">
    <property type="entry name" value="GT4_PimA-like"/>
    <property type="match status" value="1"/>
</dbReference>
<evidence type="ECO:0000259" key="2">
    <source>
        <dbReference type="Pfam" id="PF13439"/>
    </source>
</evidence>
<dbReference type="EMBL" id="JADIMW010000066">
    <property type="protein sequence ID" value="MBO8438443.1"/>
    <property type="molecule type" value="Genomic_DNA"/>
</dbReference>
<dbReference type="SUPFAM" id="SSF53756">
    <property type="entry name" value="UDP-Glycosyltransferase/glycogen phosphorylase"/>
    <property type="match status" value="1"/>
</dbReference>
<dbReference type="Pfam" id="PF13439">
    <property type="entry name" value="Glyco_transf_4"/>
    <property type="match status" value="1"/>
</dbReference>
<dbReference type="GO" id="GO:0016758">
    <property type="term" value="F:hexosyltransferase activity"/>
    <property type="evidence" value="ECO:0007669"/>
    <property type="project" value="TreeGrafter"/>
</dbReference>
<dbReference type="InterPro" id="IPR050194">
    <property type="entry name" value="Glycosyltransferase_grp1"/>
</dbReference>
<accession>A0A9D9H887</accession>
<dbReference type="PANTHER" id="PTHR45947:SF3">
    <property type="entry name" value="SULFOQUINOVOSYL TRANSFERASE SQD2"/>
    <property type="match status" value="1"/>
</dbReference>
<evidence type="ECO:0000313" key="4">
    <source>
        <dbReference type="Proteomes" id="UP000823636"/>
    </source>
</evidence>
<protein>
    <submittedName>
        <fullName evidence="3">Glycosyltransferase family 4 protein</fullName>
    </submittedName>
</protein>
<evidence type="ECO:0000259" key="1">
    <source>
        <dbReference type="Pfam" id="PF00534"/>
    </source>
</evidence>
<dbReference type="InterPro" id="IPR001296">
    <property type="entry name" value="Glyco_trans_1"/>
</dbReference>
<evidence type="ECO:0000313" key="3">
    <source>
        <dbReference type="EMBL" id="MBO8438443.1"/>
    </source>
</evidence>
<dbReference type="Gene3D" id="3.40.50.2000">
    <property type="entry name" value="Glycogen Phosphorylase B"/>
    <property type="match status" value="2"/>
</dbReference>
<name>A0A9D9H887_9BACT</name>
<organism evidence="3 4">
    <name type="scientific">Candidatus Caccoplasma merdipullorum</name>
    <dbReference type="NCBI Taxonomy" id="2840718"/>
    <lineage>
        <taxon>Bacteria</taxon>
        <taxon>Pseudomonadati</taxon>
        <taxon>Bacteroidota</taxon>
        <taxon>Bacteroidia</taxon>
        <taxon>Bacteroidales</taxon>
        <taxon>Bacteroidaceae</taxon>
        <taxon>Bacteroidaceae incertae sedis</taxon>
        <taxon>Candidatus Caccoplasma</taxon>
    </lineage>
</organism>
<sequence>MKILMLTNESTLMDGINRHILAISSSLNRRDDMEIAVCSAMPEGDLHAALKKAGVKSFALGFPNGHCPGIIPAYIRVMGEFRPDIVHCHILPMMTRIFSSISYRRIPHIITYHGIYEAADLVRLRTRAENILFKIFPINYKACCYVSEGLYKLLQDKHPAGIPAHIYYNAIPFGTVPAKEHALHKTAGLPPETPIIGTACRILDQKNPQAFTRVMCKVLQAMPDVHAVVMGEGAESIITECNEIISEAKVKERFHWLGYLNNAPRLIRDLDCYIMTSRWEGLPTAILESMAMKTPVAIMKGEGGLRDLAYINEQEGPIAIMTEQDDTDGLAEGIISLLRNPERAKAMTENAYLTGKRHFDIDNIADKLTAIYRQAYTATAP</sequence>
<dbReference type="PANTHER" id="PTHR45947">
    <property type="entry name" value="SULFOQUINOVOSYL TRANSFERASE SQD2"/>
    <property type="match status" value="1"/>
</dbReference>
<comment type="caution">
    <text evidence="3">The sequence shown here is derived from an EMBL/GenBank/DDBJ whole genome shotgun (WGS) entry which is preliminary data.</text>
</comment>
<proteinExistence type="predicted"/>
<reference evidence="3" key="1">
    <citation type="submission" date="2020-10" db="EMBL/GenBank/DDBJ databases">
        <authorList>
            <person name="Gilroy R."/>
        </authorList>
    </citation>
    <scope>NUCLEOTIDE SEQUENCE</scope>
    <source>
        <strain evidence="3">G3-4614</strain>
    </source>
</reference>
<dbReference type="Proteomes" id="UP000823636">
    <property type="component" value="Unassembled WGS sequence"/>
</dbReference>
<dbReference type="InterPro" id="IPR028098">
    <property type="entry name" value="Glyco_trans_4-like_N"/>
</dbReference>
<reference evidence="3" key="2">
    <citation type="journal article" date="2021" name="PeerJ">
        <title>Extensive microbial diversity within the chicken gut microbiome revealed by metagenomics and culture.</title>
        <authorList>
            <person name="Gilroy R."/>
            <person name="Ravi A."/>
            <person name="Getino M."/>
            <person name="Pursley I."/>
            <person name="Horton D.L."/>
            <person name="Alikhan N.F."/>
            <person name="Baker D."/>
            <person name="Gharbi K."/>
            <person name="Hall N."/>
            <person name="Watson M."/>
            <person name="Adriaenssens E.M."/>
            <person name="Foster-Nyarko E."/>
            <person name="Jarju S."/>
            <person name="Secka A."/>
            <person name="Antonio M."/>
            <person name="Oren A."/>
            <person name="Chaudhuri R.R."/>
            <person name="La Ragione R."/>
            <person name="Hildebrand F."/>
            <person name="Pallen M.J."/>
        </authorList>
    </citation>
    <scope>NUCLEOTIDE SEQUENCE</scope>
    <source>
        <strain evidence="3">G3-4614</strain>
    </source>
</reference>
<gene>
    <name evidence="3" type="ORF">IAC54_06050</name>
</gene>
<feature type="domain" description="Glycosyltransferase subfamily 4-like N-terminal" evidence="2">
    <location>
        <begin position="14"/>
        <end position="171"/>
    </location>
</feature>
<dbReference type="Pfam" id="PF00534">
    <property type="entry name" value="Glycos_transf_1"/>
    <property type="match status" value="1"/>
</dbReference>
<dbReference type="AlphaFoldDB" id="A0A9D9H887"/>